<name>A0A1V2TL81_9NOCA</name>
<dbReference type="EMBL" id="MUMY01000002">
    <property type="protein sequence ID" value="ONM50252.1"/>
    <property type="molecule type" value="Genomic_DNA"/>
</dbReference>
<dbReference type="RefSeq" id="WP_077115070.1">
    <property type="nucleotide sequence ID" value="NZ_LOKT01000004.1"/>
</dbReference>
<reference evidence="2 3" key="1">
    <citation type="journal article" date="2016" name="Antonie Van Leeuwenhoek">
        <title>Nocardia donostiensis sp. nov., isolated from human respiratory specimens.</title>
        <authorList>
            <person name="Ercibengoa M."/>
            <person name="Bell M."/>
            <person name="Marimon J.M."/>
            <person name="Humrighouse B."/>
            <person name="Klenk H.P."/>
            <person name="Potter G."/>
            <person name="Perez-Trallero E."/>
        </authorList>
    </citation>
    <scope>NUCLEOTIDE SEQUENCE [LARGE SCALE GENOMIC DNA]</scope>
    <source>
        <strain evidence="2 3">X1655</strain>
    </source>
</reference>
<evidence type="ECO:0008006" key="4">
    <source>
        <dbReference type="Google" id="ProtNLM"/>
    </source>
</evidence>
<organism evidence="2 3">
    <name type="scientific">Nocardia donostiensis</name>
    <dbReference type="NCBI Taxonomy" id="1538463"/>
    <lineage>
        <taxon>Bacteria</taxon>
        <taxon>Bacillati</taxon>
        <taxon>Actinomycetota</taxon>
        <taxon>Actinomycetes</taxon>
        <taxon>Mycobacteriales</taxon>
        <taxon>Nocardiaceae</taxon>
        <taxon>Nocardia</taxon>
    </lineage>
</organism>
<accession>A0A1V2TL81</accession>
<gene>
    <name evidence="2" type="ORF">B0T46_04050</name>
</gene>
<proteinExistence type="predicted"/>
<keyword evidence="3" id="KW-1185">Reference proteome</keyword>
<evidence type="ECO:0000313" key="3">
    <source>
        <dbReference type="Proteomes" id="UP000188836"/>
    </source>
</evidence>
<dbReference type="OrthoDB" id="4546644at2"/>
<dbReference type="AlphaFoldDB" id="A0A1V2TL81"/>
<evidence type="ECO:0000256" key="1">
    <source>
        <dbReference type="SAM" id="MobiDB-lite"/>
    </source>
</evidence>
<dbReference type="STRING" id="1538463.B0T36_08145"/>
<sequence length="156" mass="17185">MTTFVDSTLEDRCLRYRREFQLPAVIDPTSRHILLYVGARCGAVTMPTELGEQVRQRLRLAGIAGPVVAHPRARRWTFLTGPTQPDSISVTAAAELFRLYTTVACGGSQIVLPSPEDERTGYRTWVQSPQTTADRPPQSFVVDAARDAGASRTPGR</sequence>
<dbReference type="Proteomes" id="UP000188836">
    <property type="component" value="Unassembled WGS sequence"/>
</dbReference>
<feature type="region of interest" description="Disordered" evidence="1">
    <location>
        <begin position="127"/>
        <end position="156"/>
    </location>
</feature>
<protein>
    <recommendedName>
        <fullName evidence="4">DNA-directed RNA polymerase subunit beta</fullName>
    </recommendedName>
</protein>
<evidence type="ECO:0000313" key="2">
    <source>
        <dbReference type="EMBL" id="ONM50252.1"/>
    </source>
</evidence>
<comment type="caution">
    <text evidence="2">The sequence shown here is derived from an EMBL/GenBank/DDBJ whole genome shotgun (WGS) entry which is preliminary data.</text>
</comment>